<dbReference type="RefSeq" id="WP_251550025.1">
    <property type="nucleotide sequence ID" value="NZ_CP106982.1"/>
</dbReference>
<organism evidence="1 2">
    <name type="scientific">Rhodococcus aetherivorans</name>
    <dbReference type="NCBI Taxonomy" id="191292"/>
    <lineage>
        <taxon>Bacteria</taxon>
        <taxon>Bacillati</taxon>
        <taxon>Actinomycetota</taxon>
        <taxon>Actinomycetes</taxon>
        <taxon>Mycobacteriales</taxon>
        <taxon>Nocardiaceae</taxon>
        <taxon>Rhodococcus</taxon>
    </lineage>
</organism>
<reference evidence="1" key="1">
    <citation type="submission" date="2022-09" db="EMBL/GenBank/DDBJ databases">
        <title>The genome sequence of Rhodococcus aetherivorans N1.</title>
        <authorList>
            <person name="Jiang W."/>
        </authorList>
    </citation>
    <scope>NUCLEOTIDE SEQUENCE</scope>
    <source>
        <strain evidence="1">N1</strain>
    </source>
</reference>
<gene>
    <name evidence="1" type="ORF">OCS65_00565</name>
</gene>
<evidence type="ECO:0000313" key="1">
    <source>
        <dbReference type="EMBL" id="UYF94307.1"/>
    </source>
</evidence>
<dbReference type="GeneID" id="83618865"/>
<dbReference type="EMBL" id="CP106982">
    <property type="protein sequence ID" value="UYF94307.1"/>
    <property type="molecule type" value="Genomic_DNA"/>
</dbReference>
<dbReference type="AlphaFoldDB" id="A0AA46SDR3"/>
<evidence type="ECO:0000313" key="2">
    <source>
        <dbReference type="Proteomes" id="UP001163947"/>
    </source>
</evidence>
<proteinExistence type="predicted"/>
<sequence>MAKKSGASGSVDGCRVFAYVDVQGPDAGCAFDAAREEAALHPLSDTRLLGLVEQALEVGLHPTKLRTLSGTGVGIMRRDFGVELPAPGNDCL</sequence>
<name>A0AA46SDR3_9NOCA</name>
<accession>A0AA46SDR3</accession>
<protein>
    <submittedName>
        <fullName evidence="1">DUF4192 domain-containing protein</fullName>
    </submittedName>
</protein>
<dbReference type="Proteomes" id="UP001163947">
    <property type="component" value="Chromosome"/>
</dbReference>